<keyword evidence="3" id="KW-1185">Reference proteome</keyword>
<reference evidence="2" key="1">
    <citation type="submission" date="2024-02" db="EMBL/GenBank/DDBJ databases">
        <authorList>
            <consortium name="ELIXIR-Norway"/>
            <consortium name="Elixir Norway"/>
        </authorList>
    </citation>
    <scope>NUCLEOTIDE SEQUENCE</scope>
</reference>
<feature type="region of interest" description="Disordered" evidence="1">
    <location>
        <begin position="127"/>
        <end position="147"/>
    </location>
</feature>
<sequence>MYAERIIRFIIEIVKEAKEYGYTKRLDEFKDIIGMANGLAVEGMEDVPPESVGMSINYVDNSAKKDFVMQLAVEYVKGVLQATGAVETPKDNENQNRQQAPPADAPKPDPVADLLKELGVESLDSLKERLKKPEAPPADLTPEEKARQDEAYKADLINYAVKNGNMKVEDFNKLDALKAKADADLVFEQHLKEFKRITPI</sequence>
<evidence type="ECO:0000313" key="2">
    <source>
        <dbReference type="EMBL" id="CAK9250151.1"/>
    </source>
</evidence>
<accession>A0ABP0V876</accession>
<gene>
    <name evidence="2" type="ORF">CSSPJE1EN1_LOCUS25529</name>
</gene>
<evidence type="ECO:0000256" key="1">
    <source>
        <dbReference type="SAM" id="MobiDB-lite"/>
    </source>
</evidence>
<dbReference type="Proteomes" id="UP001497444">
    <property type="component" value="Unassembled WGS sequence"/>
</dbReference>
<proteinExistence type="predicted"/>
<organism evidence="2 3">
    <name type="scientific">Sphagnum jensenii</name>
    <dbReference type="NCBI Taxonomy" id="128206"/>
    <lineage>
        <taxon>Eukaryota</taxon>
        <taxon>Viridiplantae</taxon>
        <taxon>Streptophyta</taxon>
        <taxon>Embryophyta</taxon>
        <taxon>Bryophyta</taxon>
        <taxon>Sphagnophytina</taxon>
        <taxon>Sphagnopsida</taxon>
        <taxon>Sphagnales</taxon>
        <taxon>Sphagnaceae</taxon>
        <taxon>Sphagnum</taxon>
    </lineage>
</organism>
<comment type="caution">
    <text evidence="2">The sequence shown here is derived from an EMBL/GenBank/DDBJ whole genome shotgun (WGS) entry which is preliminary data.</text>
</comment>
<feature type="region of interest" description="Disordered" evidence="1">
    <location>
        <begin position="86"/>
        <end position="109"/>
    </location>
</feature>
<protein>
    <submittedName>
        <fullName evidence="2">Uncharacterized protein</fullName>
    </submittedName>
</protein>
<dbReference type="EMBL" id="CAXAQS010000124">
    <property type="protein sequence ID" value="CAK9250151.1"/>
    <property type="molecule type" value="Genomic_DNA"/>
</dbReference>
<evidence type="ECO:0000313" key="3">
    <source>
        <dbReference type="Proteomes" id="UP001497444"/>
    </source>
</evidence>
<name>A0ABP0V876_9BRYO</name>